<keyword evidence="1" id="KW-0732">Signal</keyword>
<evidence type="ECO:0000313" key="3">
    <source>
        <dbReference type="Proteomes" id="UP000828390"/>
    </source>
</evidence>
<evidence type="ECO:0000256" key="1">
    <source>
        <dbReference type="SAM" id="SignalP"/>
    </source>
</evidence>
<dbReference type="OrthoDB" id="9971670at2759"/>
<name>A0A9D4I1G8_DREPO</name>
<organism evidence="2 3">
    <name type="scientific">Dreissena polymorpha</name>
    <name type="common">Zebra mussel</name>
    <name type="synonym">Mytilus polymorpha</name>
    <dbReference type="NCBI Taxonomy" id="45954"/>
    <lineage>
        <taxon>Eukaryota</taxon>
        <taxon>Metazoa</taxon>
        <taxon>Spiralia</taxon>
        <taxon>Lophotrochozoa</taxon>
        <taxon>Mollusca</taxon>
        <taxon>Bivalvia</taxon>
        <taxon>Autobranchia</taxon>
        <taxon>Heteroconchia</taxon>
        <taxon>Euheterodonta</taxon>
        <taxon>Imparidentia</taxon>
        <taxon>Neoheterodontei</taxon>
        <taxon>Myida</taxon>
        <taxon>Dreissenoidea</taxon>
        <taxon>Dreissenidae</taxon>
        <taxon>Dreissena</taxon>
    </lineage>
</organism>
<reference evidence="2" key="1">
    <citation type="journal article" date="2019" name="bioRxiv">
        <title>The Genome of the Zebra Mussel, Dreissena polymorpha: A Resource for Invasive Species Research.</title>
        <authorList>
            <person name="McCartney M.A."/>
            <person name="Auch B."/>
            <person name="Kono T."/>
            <person name="Mallez S."/>
            <person name="Zhang Y."/>
            <person name="Obille A."/>
            <person name="Becker A."/>
            <person name="Abrahante J.E."/>
            <person name="Garbe J."/>
            <person name="Badalamenti J.P."/>
            <person name="Herman A."/>
            <person name="Mangelson H."/>
            <person name="Liachko I."/>
            <person name="Sullivan S."/>
            <person name="Sone E.D."/>
            <person name="Koren S."/>
            <person name="Silverstein K.A.T."/>
            <person name="Beckman K.B."/>
            <person name="Gohl D.M."/>
        </authorList>
    </citation>
    <scope>NUCLEOTIDE SEQUENCE</scope>
    <source>
        <strain evidence="2">Duluth1</strain>
        <tissue evidence="2">Whole animal</tissue>
    </source>
</reference>
<proteinExistence type="predicted"/>
<reference evidence="2" key="2">
    <citation type="submission" date="2020-11" db="EMBL/GenBank/DDBJ databases">
        <authorList>
            <person name="McCartney M.A."/>
            <person name="Auch B."/>
            <person name="Kono T."/>
            <person name="Mallez S."/>
            <person name="Becker A."/>
            <person name="Gohl D.M."/>
            <person name="Silverstein K.A.T."/>
            <person name="Koren S."/>
            <person name="Bechman K.B."/>
            <person name="Herman A."/>
            <person name="Abrahante J.E."/>
            <person name="Garbe J."/>
        </authorList>
    </citation>
    <scope>NUCLEOTIDE SEQUENCE</scope>
    <source>
        <strain evidence="2">Duluth1</strain>
        <tissue evidence="2">Whole animal</tissue>
    </source>
</reference>
<dbReference type="Proteomes" id="UP000828390">
    <property type="component" value="Unassembled WGS sequence"/>
</dbReference>
<protein>
    <submittedName>
        <fullName evidence="2">Uncharacterized protein</fullName>
    </submittedName>
</protein>
<sequence>MIGYVFLLAICLVAKPTSGTMTLNCQKAFPTSTLTKNYNETIAHAIHSMTVAGLRVFSPKASANNFVPTVNQDLSQEQTVLDHAPEHVLGHDFSTLTMNIIDNILSTLGNSMDGLGPHWSPVERVTHVFHMWDLWYRIKESAWPRVQKTPPTDEMCTCLASVEFNGIKDAVQWVANHYKTGTPTSYLLTLLNQPIPKLTDAFAWSVWKQRLMHYYTPEALQDAAMYLHCVSQFW</sequence>
<dbReference type="EMBL" id="JAIWYP010000011">
    <property type="protein sequence ID" value="KAH3740784.1"/>
    <property type="molecule type" value="Genomic_DNA"/>
</dbReference>
<gene>
    <name evidence="2" type="ORF">DPMN_047495</name>
</gene>
<feature type="chain" id="PRO_5039459942" evidence="1">
    <location>
        <begin position="20"/>
        <end position="234"/>
    </location>
</feature>
<evidence type="ECO:0000313" key="2">
    <source>
        <dbReference type="EMBL" id="KAH3740784.1"/>
    </source>
</evidence>
<keyword evidence="3" id="KW-1185">Reference proteome</keyword>
<comment type="caution">
    <text evidence="2">The sequence shown here is derived from an EMBL/GenBank/DDBJ whole genome shotgun (WGS) entry which is preliminary data.</text>
</comment>
<dbReference type="AlphaFoldDB" id="A0A9D4I1G8"/>
<accession>A0A9D4I1G8</accession>
<feature type="signal peptide" evidence="1">
    <location>
        <begin position="1"/>
        <end position="19"/>
    </location>
</feature>